<accession>A0A841LH70</accession>
<gene>
    <name evidence="7" type="ORF">FHS79_002732</name>
</gene>
<keyword evidence="3" id="KW-0677">Repeat</keyword>
<dbReference type="InterPro" id="IPR018357">
    <property type="entry name" value="Hexapep_transf_CS"/>
</dbReference>
<proteinExistence type="inferred from homology"/>
<keyword evidence="7" id="KW-0012">Acyltransferase</keyword>
<evidence type="ECO:0000256" key="1">
    <source>
        <dbReference type="ARBA" id="ARBA00007274"/>
    </source>
</evidence>
<sequence length="214" mass="21323">MTDIFVFGAGGHAKVVIEAIRAAMPHAAIGVLDDDPGNRGRRLLGVEVVGGRDHAVAHPRVPIVPAIGDNGARWAVMEWTAEQALTLATVIHPGAIVSPSASIGPGCVLAPGAIVNAETRLGRGTIVNTGASVDHDCIVGEAVHVGPGARICGAVRIGDRSLIGVGAVVVPGIAIGGSCIVGAGAVVIRPVAEGTCVVGNPASLSTGLESCTRR</sequence>
<dbReference type="EMBL" id="JACIIV010000020">
    <property type="protein sequence ID" value="MBB6228542.1"/>
    <property type="molecule type" value="Genomic_DNA"/>
</dbReference>
<keyword evidence="2 7" id="KW-0808">Transferase</keyword>
<organism evidence="7 8">
    <name type="scientific">Polymorphobacter multimanifer</name>
    <dbReference type="NCBI Taxonomy" id="1070431"/>
    <lineage>
        <taxon>Bacteria</taxon>
        <taxon>Pseudomonadati</taxon>
        <taxon>Pseudomonadota</taxon>
        <taxon>Alphaproteobacteria</taxon>
        <taxon>Sphingomonadales</taxon>
        <taxon>Sphingosinicellaceae</taxon>
        <taxon>Polymorphobacter</taxon>
    </lineage>
</organism>
<reference evidence="7 8" key="1">
    <citation type="submission" date="2020-08" db="EMBL/GenBank/DDBJ databases">
        <title>Genomic Encyclopedia of Type Strains, Phase IV (KMG-IV): sequencing the most valuable type-strain genomes for metagenomic binning, comparative biology and taxonomic classification.</title>
        <authorList>
            <person name="Goeker M."/>
        </authorList>
    </citation>
    <scope>NUCLEOTIDE SEQUENCE [LARGE SCALE GENOMIC DNA]</scope>
    <source>
        <strain evidence="7 8">DSM 102189</strain>
    </source>
</reference>
<name>A0A841LH70_9SPHN</name>
<evidence type="ECO:0000256" key="4">
    <source>
        <dbReference type="PIRSR" id="PIRSR620019-1"/>
    </source>
</evidence>
<dbReference type="RefSeq" id="WP_184201043.1">
    <property type="nucleotide sequence ID" value="NZ_JACIIV010000020.1"/>
</dbReference>
<comment type="similarity">
    <text evidence="1">Belongs to the transferase hexapeptide repeat family.</text>
</comment>
<evidence type="ECO:0000256" key="2">
    <source>
        <dbReference type="ARBA" id="ARBA00022679"/>
    </source>
</evidence>
<dbReference type="InterPro" id="IPR011004">
    <property type="entry name" value="Trimer_LpxA-like_sf"/>
</dbReference>
<dbReference type="NCBIfam" id="TIGR03570">
    <property type="entry name" value="NeuD_NnaD"/>
    <property type="match status" value="1"/>
</dbReference>
<feature type="site" description="Increases basicity of active site His" evidence="4">
    <location>
        <position position="136"/>
    </location>
</feature>
<evidence type="ECO:0000259" key="6">
    <source>
        <dbReference type="Pfam" id="PF17836"/>
    </source>
</evidence>
<dbReference type="PROSITE" id="PS00101">
    <property type="entry name" value="HEXAPEP_TRANSFERASES"/>
    <property type="match status" value="1"/>
</dbReference>
<dbReference type="InterPro" id="IPR020019">
    <property type="entry name" value="AcTrfase_PglD-like"/>
</dbReference>
<feature type="binding site" evidence="5">
    <location>
        <position position="144"/>
    </location>
    <ligand>
        <name>acetyl-CoA</name>
        <dbReference type="ChEBI" id="CHEBI:57288"/>
    </ligand>
</feature>
<dbReference type="Gene3D" id="3.40.50.20">
    <property type="match status" value="1"/>
</dbReference>
<dbReference type="PANTHER" id="PTHR43300">
    <property type="entry name" value="ACETYLTRANSFERASE"/>
    <property type="match status" value="1"/>
</dbReference>
<evidence type="ECO:0000256" key="3">
    <source>
        <dbReference type="ARBA" id="ARBA00022737"/>
    </source>
</evidence>
<dbReference type="InterPro" id="IPR050179">
    <property type="entry name" value="Trans_hexapeptide_repeat"/>
</dbReference>
<protein>
    <submittedName>
        <fullName evidence="7">Sugar O-acyltransferase (Sialic acid O-acetyltransferase NeuD family)</fullName>
    </submittedName>
</protein>
<feature type="active site" description="Proton acceptor" evidence="4">
    <location>
        <position position="135"/>
    </location>
</feature>
<comment type="caution">
    <text evidence="7">The sequence shown here is derived from an EMBL/GenBank/DDBJ whole genome shotgun (WGS) entry which is preliminary data.</text>
</comment>
<dbReference type="Pfam" id="PF17836">
    <property type="entry name" value="PglD_N"/>
    <property type="match status" value="1"/>
</dbReference>
<feature type="binding site" evidence="5">
    <location>
        <position position="68"/>
    </location>
    <ligand>
        <name>substrate</name>
    </ligand>
</feature>
<dbReference type="Proteomes" id="UP000538147">
    <property type="component" value="Unassembled WGS sequence"/>
</dbReference>
<dbReference type="InterPro" id="IPR041561">
    <property type="entry name" value="PglD_N"/>
</dbReference>
<evidence type="ECO:0000313" key="7">
    <source>
        <dbReference type="EMBL" id="MBB6228542.1"/>
    </source>
</evidence>
<dbReference type="CDD" id="cd03360">
    <property type="entry name" value="LbH_AT_putative"/>
    <property type="match status" value="1"/>
</dbReference>
<evidence type="ECO:0000256" key="5">
    <source>
        <dbReference type="PIRSR" id="PIRSR620019-2"/>
    </source>
</evidence>
<dbReference type="SUPFAM" id="SSF51161">
    <property type="entry name" value="Trimeric LpxA-like enzymes"/>
    <property type="match status" value="1"/>
</dbReference>
<dbReference type="Gene3D" id="2.160.10.10">
    <property type="entry name" value="Hexapeptide repeat proteins"/>
    <property type="match status" value="1"/>
</dbReference>
<feature type="domain" description="PglD N-terminal" evidence="6">
    <location>
        <begin position="3"/>
        <end position="79"/>
    </location>
</feature>
<dbReference type="PANTHER" id="PTHR43300:SF7">
    <property type="entry name" value="UDP-N-ACETYLBACILLOSAMINE N-ACETYLTRANSFERASE"/>
    <property type="match status" value="1"/>
</dbReference>
<dbReference type="GO" id="GO:0016746">
    <property type="term" value="F:acyltransferase activity"/>
    <property type="evidence" value="ECO:0007669"/>
    <property type="project" value="UniProtKB-KW"/>
</dbReference>
<evidence type="ECO:0000313" key="8">
    <source>
        <dbReference type="Proteomes" id="UP000538147"/>
    </source>
</evidence>
<dbReference type="AlphaFoldDB" id="A0A841LH70"/>
<keyword evidence="8" id="KW-1185">Reference proteome</keyword>